<proteinExistence type="predicted"/>
<feature type="transmembrane region" description="Helical" evidence="1">
    <location>
        <begin position="146"/>
        <end position="166"/>
    </location>
</feature>
<keyword evidence="1" id="KW-1133">Transmembrane helix</keyword>
<dbReference type="Proteomes" id="UP001165367">
    <property type="component" value="Unassembled WGS sequence"/>
</dbReference>
<feature type="transmembrane region" description="Helical" evidence="1">
    <location>
        <begin position="84"/>
        <end position="102"/>
    </location>
</feature>
<accession>A0ABS9KN25</accession>
<feature type="transmembrane region" description="Helical" evidence="1">
    <location>
        <begin position="172"/>
        <end position="191"/>
    </location>
</feature>
<feature type="transmembrane region" description="Helical" evidence="1">
    <location>
        <begin position="14"/>
        <end position="33"/>
    </location>
</feature>
<dbReference type="EMBL" id="JAKLTR010000003">
    <property type="protein sequence ID" value="MCG2613718.1"/>
    <property type="molecule type" value="Genomic_DNA"/>
</dbReference>
<reference evidence="2" key="1">
    <citation type="submission" date="2022-01" db="EMBL/GenBank/DDBJ databases">
        <authorList>
            <person name="Jo J.-H."/>
            <person name="Im W.-T."/>
        </authorList>
    </citation>
    <scope>NUCLEOTIDE SEQUENCE</scope>
    <source>
        <strain evidence="2">NA20</strain>
    </source>
</reference>
<feature type="transmembrane region" description="Helical" evidence="1">
    <location>
        <begin position="114"/>
        <end position="134"/>
    </location>
</feature>
<evidence type="ECO:0000313" key="3">
    <source>
        <dbReference type="Proteomes" id="UP001165367"/>
    </source>
</evidence>
<gene>
    <name evidence="2" type="ORF">LZZ85_05480</name>
</gene>
<keyword evidence="1" id="KW-0472">Membrane</keyword>
<name>A0ABS9KN25_9BACT</name>
<evidence type="ECO:0000256" key="1">
    <source>
        <dbReference type="SAM" id="Phobius"/>
    </source>
</evidence>
<comment type="caution">
    <text evidence="2">The sequence shown here is derived from an EMBL/GenBank/DDBJ whole genome shotgun (WGS) entry which is preliminary data.</text>
</comment>
<feature type="transmembrane region" description="Helical" evidence="1">
    <location>
        <begin position="200"/>
        <end position="225"/>
    </location>
</feature>
<keyword evidence="1" id="KW-0812">Transmembrane</keyword>
<organism evidence="2 3">
    <name type="scientific">Terrimonas ginsenosidimutans</name>
    <dbReference type="NCBI Taxonomy" id="2908004"/>
    <lineage>
        <taxon>Bacteria</taxon>
        <taxon>Pseudomonadati</taxon>
        <taxon>Bacteroidota</taxon>
        <taxon>Chitinophagia</taxon>
        <taxon>Chitinophagales</taxon>
        <taxon>Chitinophagaceae</taxon>
        <taxon>Terrimonas</taxon>
    </lineage>
</organism>
<sequence length="238" mass="27449">MRPIAAKIRFDRSGYYFIALMALAIAGFWPSYFSRFFNGTNDYNFYFHFHAVMMVLWVVALIIQPLLIRKKKLAVHRLIGKFTYLLMPVMLISVLLIMNSGLKKVPEEERSFSAVIFPVRDFFLLAIAFSIGVWHRRNVQIHARAMIITGIVFIEPALFRLLGQIFRGMAPAGFLVGVFLILSLLITLIIMERRLKSGRWLFPAFLIIDVIVYLLLIFGVSLSFLDPIVKWFAKLPLT</sequence>
<keyword evidence="3" id="KW-1185">Reference proteome</keyword>
<dbReference type="RefSeq" id="WP_237869386.1">
    <property type="nucleotide sequence ID" value="NZ_JAKLTR010000003.1"/>
</dbReference>
<protein>
    <submittedName>
        <fullName evidence="2">Uncharacterized protein</fullName>
    </submittedName>
</protein>
<feature type="transmembrane region" description="Helical" evidence="1">
    <location>
        <begin position="45"/>
        <end position="63"/>
    </location>
</feature>
<evidence type="ECO:0000313" key="2">
    <source>
        <dbReference type="EMBL" id="MCG2613718.1"/>
    </source>
</evidence>